<feature type="domain" description="Glucosyltransferase 24 catalytic" evidence="15">
    <location>
        <begin position="1365"/>
        <end position="1630"/>
    </location>
</feature>
<dbReference type="Pfam" id="PF18400">
    <property type="entry name" value="Thioredoxin_12"/>
    <property type="match status" value="1"/>
</dbReference>
<dbReference type="GO" id="GO:0005788">
    <property type="term" value="C:endoplasmic reticulum lumen"/>
    <property type="evidence" value="ECO:0007669"/>
    <property type="project" value="UniProtKB-SubCell"/>
</dbReference>
<evidence type="ECO:0000259" key="15">
    <source>
        <dbReference type="Pfam" id="PF18404"/>
    </source>
</evidence>
<dbReference type="Proteomes" id="UP000054558">
    <property type="component" value="Unassembled WGS sequence"/>
</dbReference>
<dbReference type="InterPro" id="IPR040692">
    <property type="entry name" value="UGGT_TRXL_3"/>
</dbReference>
<dbReference type="PANTHER" id="PTHR11226">
    <property type="entry name" value="UDP-GLUCOSE GLYCOPROTEIN:GLUCOSYLTRANSFERASE"/>
    <property type="match status" value="1"/>
</dbReference>
<evidence type="ECO:0000256" key="7">
    <source>
        <dbReference type="ARBA" id="ARBA00022824"/>
    </source>
</evidence>
<feature type="region of interest" description="Disordered" evidence="9">
    <location>
        <begin position="1258"/>
        <end position="1293"/>
    </location>
</feature>
<evidence type="ECO:0000259" key="12">
    <source>
        <dbReference type="Pfam" id="PF18401"/>
    </source>
</evidence>
<feature type="domain" description="UGGT thioredoxin-like" evidence="12">
    <location>
        <begin position="348"/>
        <end position="466"/>
    </location>
</feature>
<proteinExistence type="inferred from homology"/>
<evidence type="ECO:0000256" key="9">
    <source>
        <dbReference type="SAM" id="MobiDB-lite"/>
    </source>
</evidence>
<dbReference type="GO" id="GO:0018279">
    <property type="term" value="P:protein N-linked glycosylation via asparagine"/>
    <property type="evidence" value="ECO:0000318"/>
    <property type="project" value="GO_Central"/>
</dbReference>
<dbReference type="Pfam" id="PF18401">
    <property type="entry name" value="Thioredoxin_13"/>
    <property type="match status" value="1"/>
</dbReference>
<reference evidence="16 17" key="1">
    <citation type="journal article" date="2014" name="Nat. Commun.">
        <title>Klebsormidium flaccidum genome reveals primary factors for plant terrestrial adaptation.</title>
        <authorList>
            <person name="Hori K."/>
            <person name="Maruyama F."/>
            <person name="Fujisawa T."/>
            <person name="Togashi T."/>
            <person name="Yamamoto N."/>
            <person name="Seo M."/>
            <person name="Sato S."/>
            <person name="Yamada T."/>
            <person name="Mori H."/>
            <person name="Tajima N."/>
            <person name="Moriyama T."/>
            <person name="Ikeuchi M."/>
            <person name="Watanabe M."/>
            <person name="Wada H."/>
            <person name="Kobayashi K."/>
            <person name="Saito M."/>
            <person name="Masuda T."/>
            <person name="Sasaki-Sekimoto Y."/>
            <person name="Mashiguchi K."/>
            <person name="Awai K."/>
            <person name="Shimojima M."/>
            <person name="Masuda S."/>
            <person name="Iwai M."/>
            <person name="Nobusawa T."/>
            <person name="Narise T."/>
            <person name="Kondo S."/>
            <person name="Saito H."/>
            <person name="Sato R."/>
            <person name="Murakawa M."/>
            <person name="Ihara Y."/>
            <person name="Oshima-Yamada Y."/>
            <person name="Ohtaka K."/>
            <person name="Satoh M."/>
            <person name="Sonobe K."/>
            <person name="Ishii M."/>
            <person name="Ohtani R."/>
            <person name="Kanamori-Sato M."/>
            <person name="Honoki R."/>
            <person name="Miyazaki D."/>
            <person name="Mochizuki H."/>
            <person name="Umetsu J."/>
            <person name="Higashi K."/>
            <person name="Shibata D."/>
            <person name="Kamiya Y."/>
            <person name="Sato N."/>
            <person name="Nakamura Y."/>
            <person name="Tabata S."/>
            <person name="Ida S."/>
            <person name="Kurokawa K."/>
            <person name="Ohta H."/>
        </authorList>
    </citation>
    <scope>NUCLEOTIDE SEQUENCE [LARGE SCALE GENOMIC DNA]</scope>
    <source>
        <strain evidence="16 17">NIES-2285</strain>
    </source>
</reference>
<evidence type="ECO:0000256" key="6">
    <source>
        <dbReference type="ARBA" id="ARBA00022729"/>
    </source>
</evidence>
<dbReference type="Pfam" id="PF18403">
    <property type="entry name" value="Thioredoxin_15"/>
    <property type="match status" value="1"/>
</dbReference>
<keyword evidence="7" id="KW-0256">Endoplasmic reticulum</keyword>
<feature type="signal peptide" evidence="10">
    <location>
        <begin position="1"/>
        <end position="24"/>
    </location>
</feature>
<keyword evidence="17" id="KW-1185">Reference proteome</keyword>
<accession>A0A0U9HMB3</accession>
<keyword evidence="5 16" id="KW-0808">Transferase</keyword>
<comment type="subcellular location">
    <subcellularLocation>
        <location evidence="2">Endoplasmic reticulum lumen</location>
    </subcellularLocation>
</comment>
<name>A0A0U9HMB3_KLENI</name>
<dbReference type="InterPro" id="IPR040525">
    <property type="entry name" value="UGGT_TRXL_4"/>
</dbReference>
<dbReference type="GO" id="GO:0003980">
    <property type="term" value="F:UDP-glucose:glycoprotein glucosyltransferase activity"/>
    <property type="evidence" value="ECO:0000318"/>
    <property type="project" value="GO_Central"/>
</dbReference>
<dbReference type="PANTHER" id="PTHR11226:SF0">
    <property type="entry name" value="UDP-GLUCOSE:GLYCOPROTEIN GLUCOSYLTRANSFERASE"/>
    <property type="match status" value="1"/>
</dbReference>
<evidence type="ECO:0000313" key="17">
    <source>
        <dbReference type="Proteomes" id="UP000054558"/>
    </source>
</evidence>
<dbReference type="OMA" id="RQTKTRF"/>
<evidence type="ECO:0000256" key="4">
    <source>
        <dbReference type="ARBA" id="ARBA00006351"/>
    </source>
</evidence>
<keyword evidence="8" id="KW-0325">Glycoprotein</keyword>
<dbReference type="OrthoDB" id="27683at2759"/>
<dbReference type="InterPro" id="IPR040693">
    <property type="entry name" value="UGGT_TRXL_1"/>
</dbReference>
<feature type="domain" description="UGGT thioredoxin-like" evidence="13">
    <location>
        <begin position="483"/>
        <end position="760"/>
    </location>
</feature>
<dbReference type="EMBL" id="DF236998">
    <property type="protein sequence ID" value="GAQ80221.1"/>
    <property type="molecule type" value="Genomic_DNA"/>
</dbReference>
<dbReference type="InterPro" id="IPR040497">
    <property type="entry name" value="Glyco_transf_24"/>
</dbReference>
<dbReference type="Pfam" id="PF18404">
    <property type="entry name" value="Glyco_transf_24"/>
    <property type="match status" value="1"/>
</dbReference>
<dbReference type="STRING" id="105231.A0A0U9HMB3"/>
<feature type="chain" id="PRO_5006865010" evidence="10">
    <location>
        <begin position="25"/>
        <end position="1689"/>
    </location>
</feature>
<evidence type="ECO:0000256" key="1">
    <source>
        <dbReference type="ARBA" id="ARBA00001913"/>
    </source>
</evidence>
<evidence type="ECO:0000256" key="8">
    <source>
        <dbReference type="ARBA" id="ARBA00023180"/>
    </source>
</evidence>
<dbReference type="InterPro" id="IPR040694">
    <property type="entry name" value="UGGT_TRXL_2"/>
</dbReference>
<dbReference type="CDD" id="cd06432">
    <property type="entry name" value="GT8_HUGT1_C_like"/>
    <property type="match status" value="1"/>
</dbReference>
<comment type="pathway">
    <text evidence="3">Protein modification; protein glycosylation.</text>
</comment>
<evidence type="ECO:0000259" key="14">
    <source>
        <dbReference type="Pfam" id="PF18403"/>
    </source>
</evidence>
<sequence length="1689" mass="184791">MARQLCIQFLLAAFLLLGLRHVHAAPASKVPKGVNVVLRSKWEGTPLLLEAGELLAEHDSPSFWHFLDAWTAQTPTPNLESNDSWCAEQILSQATQNFTQPQASLFHLSLSLRLASPKLVVYRQLASESLERLGLASLATTAKSKDDERWKVTRNPASPGGAMCCWVEAPGKSVLRTARELEEELAEESGATAEEVPRYAFDHVHPASKRGARLFVLYGALGTPCFAEMHRVLSEAVQSGKGVAYIYRPVLPSGCESAASPCARIGTQKPVDLAGFGAELALKNMEYKAADDSEVKKDGSVTSDGPAAEDLTQEVNGFIFSKLVERRPDKEAELLTFRDVLLSSGAADDSDKISVWELKEIGLQAVQRIVQAREPLRLMQDINQNFPNVASSLSRTPLNASVRAEIEANQKMVAPGRTLLAINRALVPDVDSLDLFSLIDRVSADVTLGAALARLGLPADVSGELLALPEPPDDVGGVRVDFQGDGVHWLNDIESDSQYRMWRSSLQELLMPTYPGQLRQIRRNLFSAVFVLDPASTAALKIFPTVMLFYQRSIPVRFGVMLVSPTHLAGIEREEEGQAVAAPAKLAEDLSELVTQVFLYLEEELGREHGFRFLAELARAWGGDADEFDDFTDDVSNDSPLTLAHVEAAYAALVRQTRGSVKRKNLGDFLAGIHGETYREGSLAGTEFAHKKGLAAAAPVMLMNGKVHPAGDVQATLVQAIQEETQYIQQEYYYGRLKERMNILEYVLHSGSQPRYSPLILKRNAQPSDASERYVSLAGSVADQTRFISYLHHPGTADDVKPVTHWVVANLGGKRGLGVLKQAVGHVAGADSAQARLAVLLNGEGEPGALERVVLAALQVPSRRQKIVPFLQRLLSSGALVESLRSATGPVSTETTDFVLRLAAEAGLREADLRSSLTEPASLSQMLEDHRRFCEDVLGLPRGTSAVVTNGRVTALPDSAPALHADDFSLLESLELRARAEKVLLIIEDAEFSDVEPDDLTSDFLSDVILGVTSALAARKRAAGGTANFGLLKTRHSAIVLEGDPSSSISIEAVVDPLSPSAQKLTSLLVLLHEWLNPSIRIILNPVSGLSDIPLKNFYRYAAPSRLDAPSPAPPAVSFSHLPPSRTLTFNLDVPEPWLVEAVQAPYDLDNLRLEQLGESRSMHAVYELEALMLTGHCFDSKTREPPRGLQLALGSGQKLGEGEKSPFMVDTIVMANLGYFQLKAAPGVWNLSLVPGRSTELYALGGGRAGGIRRGGEHGGGGERFQGKVVAHGGDKARREREGEAVGGGRGGWQGGGFETGGCVGSRGGVQVGDGAGAGQEVAAIEGRGACIKKGRPCAVKRDSSSGEELASTVVAPAASNETIHVFAVASGHLYERLMKIMVLSVIKQTQRPVKFWFIKNYLSPRFKDFIPHMAREYGFEYALVTYKWPSWLHKQTEKQRIIWAYKILFLDVLFPLDLKKVIFVDADQVVRTDMAELYDMDLKGAPLAYTPFCDNNKDMDGFRFWKQGFWKDHLQGKPYHISALYVVDLARFRRMAAGDHLRVFYESLSKDPNSLANLDQDLPNYAQHMVPIYSLPREWLWCESWCGNATKAQAKTIDLCNNPMTKEPKLEAARRIVAEWPALDEEQRRLTDRVEAGEFDDVAGSEDPPTTARDKKLDSGSVEEIQSDNLEEKGNQRQEDTETAAEL</sequence>
<protein>
    <submittedName>
        <fullName evidence="16">UDP-glucose:glycoprotein glucosyltransferase</fullName>
    </submittedName>
</protein>
<comment type="similarity">
    <text evidence="4">Belongs to the glycosyltransferase 8 family.</text>
</comment>
<dbReference type="UniPathway" id="UPA00378"/>
<evidence type="ECO:0000259" key="11">
    <source>
        <dbReference type="Pfam" id="PF18400"/>
    </source>
</evidence>
<organism evidence="16 17">
    <name type="scientific">Klebsormidium nitens</name>
    <name type="common">Green alga</name>
    <name type="synonym">Ulothrix nitens</name>
    <dbReference type="NCBI Taxonomy" id="105231"/>
    <lineage>
        <taxon>Eukaryota</taxon>
        <taxon>Viridiplantae</taxon>
        <taxon>Streptophyta</taxon>
        <taxon>Klebsormidiophyceae</taxon>
        <taxon>Klebsormidiales</taxon>
        <taxon>Klebsormidiaceae</taxon>
        <taxon>Klebsormidium</taxon>
    </lineage>
</organism>
<gene>
    <name evidence="16" type="ORF">KFL_000490110</name>
</gene>
<dbReference type="SUPFAM" id="SSF53448">
    <property type="entry name" value="Nucleotide-diphospho-sugar transferases"/>
    <property type="match status" value="1"/>
</dbReference>
<feature type="compositionally biased region" description="Basic and acidic residues" evidence="9">
    <location>
        <begin position="1274"/>
        <end position="1285"/>
    </location>
</feature>
<evidence type="ECO:0000259" key="13">
    <source>
        <dbReference type="Pfam" id="PF18402"/>
    </source>
</evidence>
<evidence type="ECO:0000256" key="3">
    <source>
        <dbReference type="ARBA" id="ARBA00004922"/>
    </source>
</evidence>
<evidence type="ECO:0000313" key="16">
    <source>
        <dbReference type="EMBL" id="GAQ80221.1"/>
    </source>
</evidence>
<dbReference type="Pfam" id="PF06427">
    <property type="entry name" value="UDP-g_GGTase"/>
    <property type="match status" value="1"/>
</dbReference>
<evidence type="ECO:0000256" key="5">
    <source>
        <dbReference type="ARBA" id="ARBA00022679"/>
    </source>
</evidence>
<dbReference type="Gene3D" id="3.90.550.10">
    <property type="entry name" value="Spore Coat Polysaccharide Biosynthesis Protein SpsA, Chain A"/>
    <property type="match status" value="1"/>
</dbReference>
<keyword evidence="6 10" id="KW-0732">Signal</keyword>
<evidence type="ECO:0000256" key="10">
    <source>
        <dbReference type="SAM" id="SignalP"/>
    </source>
</evidence>
<dbReference type="Pfam" id="PF18402">
    <property type="entry name" value="Thioredoxin_14"/>
    <property type="match status" value="1"/>
</dbReference>
<dbReference type="InterPro" id="IPR009448">
    <property type="entry name" value="UDP-g_GGtrans"/>
</dbReference>
<dbReference type="GO" id="GO:0051082">
    <property type="term" value="F:unfolded protein binding"/>
    <property type="evidence" value="ECO:0000318"/>
    <property type="project" value="GO_Central"/>
</dbReference>
<dbReference type="InterPro" id="IPR029044">
    <property type="entry name" value="Nucleotide-diphossugar_trans"/>
</dbReference>
<feature type="domain" description="UGGT thioredoxin-like" evidence="11">
    <location>
        <begin position="45"/>
        <end position="257"/>
    </location>
</feature>
<feature type="region of interest" description="Disordered" evidence="9">
    <location>
        <begin position="1630"/>
        <end position="1689"/>
    </location>
</feature>
<comment type="cofactor">
    <cofactor evidence="1">
        <name>Ca(2+)</name>
        <dbReference type="ChEBI" id="CHEBI:29108"/>
    </cofactor>
</comment>
<feature type="compositionally biased region" description="Basic and acidic residues" evidence="9">
    <location>
        <begin position="1672"/>
        <end position="1682"/>
    </location>
</feature>
<dbReference type="GO" id="GO:0005783">
    <property type="term" value="C:endoplasmic reticulum"/>
    <property type="evidence" value="ECO:0000318"/>
    <property type="project" value="GO_Central"/>
</dbReference>
<feature type="domain" description="UDP-glucose:glycoprotein glucosyltransferase thioredoxin-like" evidence="14">
    <location>
        <begin position="786"/>
        <end position="1017"/>
    </location>
</feature>
<evidence type="ECO:0000256" key="2">
    <source>
        <dbReference type="ARBA" id="ARBA00004319"/>
    </source>
</evidence>